<dbReference type="EMBL" id="FCQH01000004">
    <property type="protein sequence ID" value="CVK91493.1"/>
    <property type="molecule type" value="Genomic_DNA"/>
</dbReference>
<gene>
    <name evidence="1" type="ORF">FMAN_09581</name>
</gene>
<protein>
    <submittedName>
        <fullName evidence="1">Uncharacterized protein</fullName>
    </submittedName>
</protein>
<comment type="caution">
    <text evidence="1">The sequence shown here is derived from an EMBL/GenBank/DDBJ whole genome shotgun (WGS) entry which is preliminary data.</text>
</comment>
<organism evidence="1 2">
    <name type="scientific">Fusarium mangiferae</name>
    <name type="common">Mango malformation disease fungus</name>
    <dbReference type="NCBI Taxonomy" id="192010"/>
    <lineage>
        <taxon>Eukaryota</taxon>
        <taxon>Fungi</taxon>
        <taxon>Dikarya</taxon>
        <taxon>Ascomycota</taxon>
        <taxon>Pezizomycotina</taxon>
        <taxon>Sordariomycetes</taxon>
        <taxon>Hypocreomycetidae</taxon>
        <taxon>Hypocreales</taxon>
        <taxon>Nectriaceae</taxon>
        <taxon>Fusarium</taxon>
        <taxon>Fusarium fujikuroi species complex</taxon>
    </lineage>
</organism>
<dbReference type="RefSeq" id="XP_041681104.1">
    <property type="nucleotide sequence ID" value="XM_041830441.1"/>
</dbReference>
<evidence type="ECO:0000313" key="2">
    <source>
        <dbReference type="Proteomes" id="UP000184255"/>
    </source>
</evidence>
<dbReference type="AlphaFoldDB" id="A0A1L7T5T1"/>
<dbReference type="GeneID" id="65088840"/>
<evidence type="ECO:0000313" key="1">
    <source>
        <dbReference type="EMBL" id="CVK91493.1"/>
    </source>
</evidence>
<sequence>MANTPDKAGYDAVSMSTVTNHDDLADSSTPGLNAELLIEEILRENTSLHASYRISTAAFPGRHFSLGVSDIWHKLNSAVTSANFEGKSCGSLNGFESILVEGDGLLPLTDLPTLLPPMTRVLFTQSLSIWVALSQTYLPRTADPMRGRLVALHHRLQGKQCIRCCILNAEQLVANYKPPRSCVLILTSLCGPGGYVFGWEGYCSNGALVLKRLFEDGI</sequence>
<dbReference type="VEuPathDB" id="FungiDB:FMAN_09581"/>
<keyword evidence="2" id="KW-1185">Reference proteome</keyword>
<reference evidence="2" key="1">
    <citation type="journal article" date="2016" name="Genome Biol. Evol.">
        <title>Comparative 'omics' of the Fusarium fujikuroi species complex highlights differences in genetic potential and metabolite synthesis.</title>
        <authorList>
            <person name="Niehaus E.-M."/>
            <person name="Muensterkoetter M."/>
            <person name="Proctor R.H."/>
            <person name="Brown D.W."/>
            <person name="Sharon A."/>
            <person name="Idan Y."/>
            <person name="Oren-Young L."/>
            <person name="Sieber C.M."/>
            <person name="Novak O."/>
            <person name="Pencik A."/>
            <person name="Tarkowska D."/>
            <person name="Hromadova K."/>
            <person name="Freeman S."/>
            <person name="Maymon M."/>
            <person name="Elazar M."/>
            <person name="Youssef S.A."/>
            <person name="El-Shabrawy E.S.M."/>
            <person name="Shalaby A.B.A."/>
            <person name="Houterman P."/>
            <person name="Brock N.L."/>
            <person name="Burkhardt I."/>
            <person name="Tsavkelova E.A."/>
            <person name="Dickschat J.S."/>
            <person name="Galuszka P."/>
            <person name="Gueldener U."/>
            <person name="Tudzynski B."/>
        </authorList>
    </citation>
    <scope>NUCLEOTIDE SEQUENCE [LARGE SCALE GENOMIC DNA]</scope>
    <source>
        <strain evidence="2">MRC7560</strain>
    </source>
</reference>
<name>A0A1L7T5T1_FUSMA</name>
<proteinExistence type="predicted"/>
<accession>A0A1L7T5T1</accession>
<dbReference type="Proteomes" id="UP000184255">
    <property type="component" value="Unassembled WGS sequence"/>
</dbReference>